<dbReference type="InterPro" id="IPR001478">
    <property type="entry name" value="PDZ"/>
</dbReference>
<evidence type="ECO:0000313" key="4">
    <source>
        <dbReference type="Proteomes" id="UP000694924"/>
    </source>
</evidence>
<dbReference type="Pfam" id="PF00595">
    <property type="entry name" value="PDZ"/>
    <property type="match status" value="1"/>
</dbReference>
<dbReference type="PANTHER" id="PTHR19964">
    <property type="entry name" value="MULTIPLE PDZ DOMAIN PROTEIN"/>
    <property type="match status" value="1"/>
</dbReference>
<dbReference type="CDD" id="cd00136">
    <property type="entry name" value="PDZ_canonical"/>
    <property type="match status" value="1"/>
</dbReference>
<feature type="compositionally biased region" description="Acidic residues" evidence="1">
    <location>
        <begin position="1033"/>
        <end position="1052"/>
    </location>
</feature>
<keyword evidence="2" id="KW-1133">Transmembrane helix</keyword>
<evidence type="ECO:0000256" key="2">
    <source>
        <dbReference type="SAM" id="Phobius"/>
    </source>
</evidence>
<protein>
    <submittedName>
        <fullName evidence="5">Transcriptional regulator ATRX-like</fullName>
    </submittedName>
</protein>
<dbReference type="InterPro" id="IPR051342">
    <property type="entry name" value="PDZ_scaffold"/>
</dbReference>
<dbReference type="PANTHER" id="PTHR19964:SF97">
    <property type="entry name" value="PDZ DOMAIN-CONTAINING PROTEIN"/>
    <property type="match status" value="1"/>
</dbReference>
<dbReference type="InterPro" id="IPR036034">
    <property type="entry name" value="PDZ_sf"/>
</dbReference>
<feature type="compositionally biased region" description="Basic and acidic residues" evidence="1">
    <location>
        <begin position="1153"/>
        <end position="1162"/>
    </location>
</feature>
<feature type="compositionally biased region" description="Basic and acidic residues" evidence="1">
    <location>
        <begin position="878"/>
        <end position="909"/>
    </location>
</feature>
<dbReference type="PROSITE" id="PS50106">
    <property type="entry name" value="PDZ"/>
    <property type="match status" value="1"/>
</dbReference>
<feature type="compositionally biased region" description="Polar residues" evidence="1">
    <location>
        <begin position="910"/>
        <end position="921"/>
    </location>
</feature>
<keyword evidence="2" id="KW-0472">Membrane</keyword>
<keyword evidence="4" id="KW-1185">Reference proteome</keyword>
<dbReference type="Proteomes" id="UP000694924">
    <property type="component" value="Unplaced"/>
</dbReference>
<feature type="compositionally biased region" description="Basic and acidic residues" evidence="1">
    <location>
        <begin position="1021"/>
        <end position="1032"/>
    </location>
</feature>
<accession>A0ABM1J6U6</accession>
<feature type="compositionally biased region" description="Basic and acidic residues" evidence="1">
    <location>
        <begin position="363"/>
        <end position="374"/>
    </location>
</feature>
<feature type="region of interest" description="Disordered" evidence="1">
    <location>
        <begin position="878"/>
        <end position="921"/>
    </location>
</feature>
<evidence type="ECO:0000259" key="3">
    <source>
        <dbReference type="PROSITE" id="PS50106"/>
    </source>
</evidence>
<feature type="compositionally biased region" description="Polar residues" evidence="1">
    <location>
        <begin position="1055"/>
        <end position="1067"/>
    </location>
</feature>
<dbReference type="GeneID" id="107072616"/>
<feature type="region of interest" description="Disordered" evidence="1">
    <location>
        <begin position="666"/>
        <end position="688"/>
    </location>
</feature>
<keyword evidence="2" id="KW-0812">Transmembrane</keyword>
<dbReference type="RefSeq" id="XP_015188184.1">
    <property type="nucleotide sequence ID" value="XM_015332698.1"/>
</dbReference>
<feature type="domain" description="PDZ" evidence="3">
    <location>
        <begin position="140"/>
        <end position="205"/>
    </location>
</feature>
<feature type="region of interest" description="Disordered" evidence="1">
    <location>
        <begin position="393"/>
        <end position="498"/>
    </location>
</feature>
<feature type="transmembrane region" description="Helical" evidence="2">
    <location>
        <begin position="20"/>
        <end position="44"/>
    </location>
</feature>
<dbReference type="SMART" id="SM00228">
    <property type="entry name" value="PDZ"/>
    <property type="match status" value="1"/>
</dbReference>
<feature type="region of interest" description="Disordered" evidence="1">
    <location>
        <begin position="956"/>
        <end position="1188"/>
    </location>
</feature>
<evidence type="ECO:0000256" key="1">
    <source>
        <dbReference type="SAM" id="MobiDB-lite"/>
    </source>
</evidence>
<evidence type="ECO:0000313" key="5">
    <source>
        <dbReference type="RefSeq" id="XP_015188184.1"/>
    </source>
</evidence>
<feature type="region of interest" description="Disordered" evidence="1">
    <location>
        <begin position="1240"/>
        <end position="1271"/>
    </location>
</feature>
<sequence length="1271" mass="143130">MEDIRSQDNNASSSSCFGTGSVVGAVIGTFLTTIVLFAVAVVLYKQWRRHKGKHLVLVTDPEIVEDAYAFDNPCFKDATPAVGRNSTDRPITIIPDTPAKDSTRWSTPWTSLGIGSTNRNDKRRTLDDSCLGPKATRVCVVSLRSRDFTGLGFNVCGNMREGIFVKDLLHRGPASESGRIHPGDRIASVKISFRNMVYEDALTILSYASPYDVELEVESGGTGSKPATLLKKTVGPSPTRICHPLYRSQSIPELSQAHKSSAKRLFIADPNESVGSNYSTMNSTLKSSKSTPGSHTLERRHDEVKNNHHKFGIKVLPALDGTVHRIENQNEHNTNLERRHSKKMDVEKHMSSSSTVNVTEGTSENKVRTAELQKSDNLPNLLKSAKRSLEMNGIDVLDNSDKPTNESITIPSEVPAEVHNAAMAARRNRKNSAELLNSPKIVSQESNDVDDPKSPPKNKRKAPAPPKTNSSNNEPDVVTPVKKIPTPTRSQHDLEKEDAIDSIADYTESLNDYVNKVKDTTDETEVRRSRLESHIVHRRNSESDTDSEVQNSFTTIELNSADITIHRTPVPEVNDDEEDDVYRKAASLGDLSKYESKTSTPLERAQSLDMTDTGSKKRKAPLPPEDINESTEDLTKLDQMDTFDKCKLKKSNEWGTLEDVLWNKEDEDERSKKPRMRKKSNSTLERSKSAVEIKLKDEVLSPVANDRLDTIEADDNETSIELYNLPLSKRLTQEFIHAERMFNPDEDNSLARIVNDGTVVKSPTMEEMELDFRQAKPLPSEDDEDDAAIAITEENDYGSPVNEDFSRALRYFEMHASKSPTNSNESTKVNLTRLDEWREESLRLSNDATLYVGKKVVVEEPMAKIILDKKCRGCEEKYGQHEHNCKRRSLESVQDNKRYHSNDSQEHSRQSTPENKSFESVYSSNVKDINVGRSSTPTHSKVNSFKLDADISKTQDQLKSNNEFNVEHRENSVSSFHANRSKFEEKSDQRERYSPVKSKSPTESLLESHFAKRNVGVSNNKEQEREDNRNHDNEEEEEEEVEEEIEEEDEYEFGSNVTVNSKNFSPNNDRHNISNVSVSSGENSEDSGLVRESIDYNSQESESRPPLPSTPMPNNSQKMTYITEIKVSANRDNIRDRDNETEDVQAVTSNNSEAKKLTHHEITVTSNGKPNSGKKPPVPPRRSDITKMVKDDKTEKNVVYVSEYKSMTGKDPQISDTNLSDEKQSENNKKFEHWIFLGDNKDQNRWGNGSSQPQSVTNIMLSSGDDKMLNQ</sequence>
<name>A0ABM1J6U6_POLDO</name>
<dbReference type="Gene3D" id="2.30.42.10">
    <property type="match status" value="1"/>
</dbReference>
<feature type="compositionally biased region" description="Basic and acidic residues" evidence="1">
    <location>
        <begin position="981"/>
        <end position="994"/>
    </location>
</feature>
<feature type="region of interest" description="Disordered" evidence="1">
    <location>
        <begin position="1206"/>
        <end position="1226"/>
    </location>
</feature>
<feature type="compositionally biased region" description="Polar residues" evidence="1">
    <location>
        <begin position="1245"/>
        <end position="1261"/>
    </location>
</feature>
<feature type="region of interest" description="Disordered" evidence="1">
    <location>
        <begin position="589"/>
        <end position="635"/>
    </location>
</feature>
<gene>
    <name evidence="5" type="primary">LOC107072616</name>
</gene>
<proteinExistence type="predicted"/>
<feature type="compositionally biased region" description="Polar residues" evidence="1">
    <location>
        <begin position="351"/>
        <end position="362"/>
    </location>
</feature>
<dbReference type="SUPFAM" id="SSF50156">
    <property type="entry name" value="PDZ domain-like"/>
    <property type="match status" value="1"/>
</dbReference>
<feature type="compositionally biased region" description="Basic and acidic residues" evidence="1">
    <location>
        <begin position="330"/>
        <end position="350"/>
    </location>
</feature>
<feature type="region of interest" description="Disordered" evidence="1">
    <location>
        <begin position="330"/>
        <end position="375"/>
    </location>
</feature>
<reference evidence="5" key="1">
    <citation type="submission" date="2025-08" db="UniProtKB">
        <authorList>
            <consortium name="RefSeq"/>
        </authorList>
    </citation>
    <scope>IDENTIFICATION</scope>
    <source>
        <tissue evidence="5">Whole body</tissue>
    </source>
</reference>
<organism evidence="4 5">
    <name type="scientific">Polistes dominula</name>
    <name type="common">European paper wasp</name>
    <name type="synonym">Vespa dominula</name>
    <dbReference type="NCBI Taxonomy" id="743375"/>
    <lineage>
        <taxon>Eukaryota</taxon>
        <taxon>Metazoa</taxon>
        <taxon>Ecdysozoa</taxon>
        <taxon>Arthropoda</taxon>
        <taxon>Hexapoda</taxon>
        <taxon>Insecta</taxon>
        <taxon>Pterygota</taxon>
        <taxon>Neoptera</taxon>
        <taxon>Endopterygota</taxon>
        <taxon>Hymenoptera</taxon>
        <taxon>Apocrita</taxon>
        <taxon>Aculeata</taxon>
        <taxon>Vespoidea</taxon>
        <taxon>Vespidae</taxon>
        <taxon>Polistinae</taxon>
        <taxon>Polistini</taxon>
        <taxon>Polistes</taxon>
    </lineage>
</organism>